<dbReference type="InParanoid" id="T1FT20"/>
<evidence type="ECO:0000256" key="3">
    <source>
        <dbReference type="ARBA" id="ARBA00022989"/>
    </source>
</evidence>
<dbReference type="InterPro" id="IPR052954">
    <property type="entry name" value="GPCR-Ligand_Int"/>
</dbReference>
<dbReference type="PANTHER" id="PTHR46641:SF2">
    <property type="entry name" value="FMRFAMIDE RECEPTOR"/>
    <property type="match status" value="1"/>
</dbReference>
<keyword evidence="3 6" id="KW-1133">Transmembrane helix</keyword>
<dbReference type="GO" id="GO:0016020">
    <property type="term" value="C:membrane"/>
    <property type="evidence" value="ECO:0007669"/>
    <property type="project" value="UniProtKB-SubCell"/>
</dbReference>
<dbReference type="Pfam" id="PF00001">
    <property type="entry name" value="7tm_1"/>
    <property type="match status" value="1"/>
</dbReference>
<proteinExistence type="predicted"/>
<dbReference type="PANTHER" id="PTHR46641">
    <property type="entry name" value="FMRFAMIDE RECEPTOR-RELATED"/>
    <property type="match status" value="1"/>
</dbReference>
<dbReference type="GO" id="GO:0004930">
    <property type="term" value="F:G protein-coupled receptor activity"/>
    <property type="evidence" value="ECO:0007669"/>
    <property type="project" value="InterPro"/>
</dbReference>
<dbReference type="OrthoDB" id="6085335at2759"/>
<dbReference type="PROSITE" id="PS50262">
    <property type="entry name" value="G_PROTEIN_RECEP_F1_2"/>
    <property type="match status" value="1"/>
</dbReference>
<feature type="transmembrane region" description="Helical" evidence="6">
    <location>
        <begin position="78"/>
        <end position="105"/>
    </location>
</feature>
<evidence type="ECO:0000313" key="9">
    <source>
        <dbReference type="EnsemblMetazoa" id="HelroP191511"/>
    </source>
</evidence>
<dbReference type="Gene3D" id="1.20.1070.10">
    <property type="entry name" value="Rhodopsin 7-helix transmembrane proteins"/>
    <property type="match status" value="1"/>
</dbReference>
<feature type="transmembrane region" description="Helical" evidence="6">
    <location>
        <begin position="117"/>
        <end position="140"/>
    </location>
</feature>
<dbReference type="InterPro" id="IPR000276">
    <property type="entry name" value="GPCR_Rhodpsn"/>
</dbReference>
<feature type="region of interest" description="Disordered" evidence="5">
    <location>
        <begin position="447"/>
        <end position="473"/>
    </location>
</feature>
<gene>
    <name evidence="9" type="primary">20211967</name>
    <name evidence="8" type="ORF">HELRODRAFT_191511</name>
</gene>
<feature type="compositionally biased region" description="Basic and acidic residues" evidence="5">
    <location>
        <begin position="447"/>
        <end position="457"/>
    </location>
</feature>
<dbReference type="PRINTS" id="PR00237">
    <property type="entry name" value="GPCRRHODOPSN"/>
</dbReference>
<evidence type="ECO:0000313" key="10">
    <source>
        <dbReference type="Proteomes" id="UP000015101"/>
    </source>
</evidence>
<evidence type="ECO:0000256" key="6">
    <source>
        <dbReference type="SAM" id="Phobius"/>
    </source>
</evidence>
<accession>T1FT20</accession>
<keyword evidence="2 6" id="KW-0812">Transmembrane</keyword>
<feature type="transmembrane region" description="Helical" evidence="6">
    <location>
        <begin position="263"/>
        <end position="288"/>
    </location>
</feature>
<keyword evidence="10" id="KW-1185">Reference proteome</keyword>
<reference evidence="9" key="3">
    <citation type="submission" date="2015-06" db="UniProtKB">
        <authorList>
            <consortium name="EnsemblMetazoa"/>
        </authorList>
    </citation>
    <scope>IDENTIFICATION</scope>
</reference>
<dbReference type="AlphaFoldDB" id="T1FT20"/>
<dbReference type="KEGG" id="hro:HELRODRAFT_191511"/>
<comment type="subcellular location">
    <subcellularLocation>
        <location evidence="1">Membrane</location>
    </subcellularLocation>
</comment>
<evidence type="ECO:0000256" key="2">
    <source>
        <dbReference type="ARBA" id="ARBA00022692"/>
    </source>
</evidence>
<keyword evidence="4 6" id="KW-0472">Membrane</keyword>
<dbReference type="OMA" id="CHIATFI"/>
<dbReference type="RefSeq" id="XP_009016861.1">
    <property type="nucleotide sequence ID" value="XM_009018613.1"/>
</dbReference>
<organism evidence="9 10">
    <name type="scientific">Helobdella robusta</name>
    <name type="common">Californian leech</name>
    <dbReference type="NCBI Taxonomy" id="6412"/>
    <lineage>
        <taxon>Eukaryota</taxon>
        <taxon>Metazoa</taxon>
        <taxon>Spiralia</taxon>
        <taxon>Lophotrochozoa</taxon>
        <taxon>Annelida</taxon>
        <taxon>Clitellata</taxon>
        <taxon>Hirudinea</taxon>
        <taxon>Rhynchobdellida</taxon>
        <taxon>Glossiphoniidae</taxon>
        <taxon>Helobdella</taxon>
    </lineage>
</organism>
<dbReference type="InterPro" id="IPR017452">
    <property type="entry name" value="GPCR_Rhodpsn_7TM"/>
</dbReference>
<reference evidence="8 10" key="2">
    <citation type="journal article" date="2013" name="Nature">
        <title>Insights into bilaterian evolution from three spiralian genomes.</title>
        <authorList>
            <person name="Simakov O."/>
            <person name="Marletaz F."/>
            <person name="Cho S.J."/>
            <person name="Edsinger-Gonzales E."/>
            <person name="Havlak P."/>
            <person name="Hellsten U."/>
            <person name="Kuo D.H."/>
            <person name="Larsson T."/>
            <person name="Lv J."/>
            <person name="Arendt D."/>
            <person name="Savage R."/>
            <person name="Osoegawa K."/>
            <person name="de Jong P."/>
            <person name="Grimwood J."/>
            <person name="Chapman J.A."/>
            <person name="Shapiro H."/>
            <person name="Aerts A."/>
            <person name="Otillar R.P."/>
            <person name="Terry A.Y."/>
            <person name="Boore J.L."/>
            <person name="Grigoriev I.V."/>
            <person name="Lindberg D.R."/>
            <person name="Seaver E.C."/>
            <person name="Weisblat D.A."/>
            <person name="Putnam N.H."/>
            <person name="Rokhsar D.S."/>
        </authorList>
    </citation>
    <scope>NUCLEOTIDE SEQUENCE</scope>
</reference>
<protein>
    <recommendedName>
        <fullName evidence="7">G-protein coupled receptors family 1 profile domain-containing protein</fullName>
    </recommendedName>
</protein>
<dbReference type="EMBL" id="AMQM01003981">
    <property type="status" value="NOT_ANNOTATED_CDS"/>
    <property type="molecule type" value="Genomic_DNA"/>
</dbReference>
<sequence length="473" mass="53826">MFDITDYEAKSSFSIVASDLLNEYSIDYSSLSSTDDIDIVGNSNIVSDGNISCGDPFGNCTLNRSQTLEIEVDTPCHIATFIFCSVVISIVGMIGLVLNSLSFYVLSKDKNNAVATFLLKSLSVADNCLVLSYIFIIGLVYGPGQLTYTRPLVSPVYPIFITYINPLSYICHLTSVWITVLLAVNRFLVVCRPFTSDKFLTLNVARLQVAFVVFISIAFNLPRFFIYEIVWLPSKENKNVTVMSTNLTSFGRDEFFAYYYLDIFYTIVLLIMPFVFLVLFNSIIIFTISKSQQRMRRRNSVCSRGDQQDRNLTIVMIVICIEFLVCNLTDRILISIRIHQNIDSVVCPETLLYVTHFSNFLVLFNSCTDFIIYVIFKRRFRRLLLKSCCDTNYSDECLTPLRQPSFYSDCETPTRKQSNSQPNGKAHRFSYTPTTMVARRAERLLADKKNGELKEEDNNSPEVKPGRSISLST</sequence>
<name>T1FT20_HELRO</name>
<dbReference type="Proteomes" id="UP000015101">
    <property type="component" value="Unassembled WGS sequence"/>
</dbReference>
<evidence type="ECO:0000313" key="8">
    <source>
        <dbReference type="EMBL" id="ESO04928.1"/>
    </source>
</evidence>
<dbReference type="CTD" id="20211967"/>
<reference evidence="10" key="1">
    <citation type="submission" date="2012-12" db="EMBL/GenBank/DDBJ databases">
        <authorList>
            <person name="Hellsten U."/>
            <person name="Grimwood J."/>
            <person name="Chapman J.A."/>
            <person name="Shapiro H."/>
            <person name="Aerts A."/>
            <person name="Otillar R.P."/>
            <person name="Terry A.Y."/>
            <person name="Boore J.L."/>
            <person name="Simakov O."/>
            <person name="Marletaz F."/>
            <person name="Cho S.-J."/>
            <person name="Edsinger-Gonzales E."/>
            <person name="Havlak P."/>
            <person name="Kuo D.-H."/>
            <person name="Larsson T."/>
            <person name="Lv J."/>
            <person name="Arendt D."/>
            <person name="Savage R."/>
            <person name="Osoegawa K."/>
            <person name="de Jong P."/>
            <person name="Lindberg D.R."/>
            <person name="Seaver E.C."/>
            <person name="Weisblat D.A."/>
            <person name="Putnam N.H."/>
            <person name="Grigoriev I.V."/>
            <person name="Rokhsar D.S."/>
        </authorList>
    </citation>
    <scope>NUCLEOTIDE SEQUENCE</scope>
</reference>
<feature type="transmembrane region" description="Helical" evidence="6">
    <location>
        <begin position="205"/>
        <end position="226"/>
    </location>
</feature>
<evidence type="ECO:0000256" key="1">
    <source>
        <dbReference type="ARBA" id="ARBA00004370"/>
    </source>
</evidence>
<dbReference type="EnsemblMetazoa" id="HelroT191511">
    <property type="protein sequence ID" value="HelroP191511"/>
    <property type="gene ID" value="HelroG191511"/>
</dbReference>
<feature type="region of interest" description="Disordered" evidence="5">
    <location>
        <begin position="409"/>
        <end position="435"/>
    </location>
</feature>
<dbReference type="EMBL" id="KB096411">
    <property type="protein sequence ID" value="ESO04928.1"/>
    <property type="molecule type" value="Genomic_DNA"/>
</dbReference>
<dbReference type="CDD" id="cd14978">
    <property type="entry name" value="7tmA_FMRFamide_R-like"/>
    <property type="match status" value="1"/>
</dbReference>
<feature type="transmembrane region" description="Helical" evidence="6">
    <location>
        <begin position="354"/>
        <end position="376"/>
    </location>
</feature>
<evidence type="ECO:0000256" key="5">
    <source>
        <dbReference type="SAM" id="MobiDB-lite"/>
    </source>
</evidence>
<dbReference type="SUPFAM" id="SSF81321">
    <property type="entry name" value="Family A G protein-coupled receptor-like"/>
    <property type="match status" value="1"/>
</dbReference>
<evidence type="ECO:0000259" key="7">
    <source>
        <dbReference type="PROSITE" id="PS50262"/>
    </source>
</evidence>
<dbReference type="GeneID" id="20211967"/>
<dbReference type="HOGENOM" id="CLU_577824_0_0_1"/>
<evidence type="ECO:0000256" key="4">
    <source>
        <dbReference type="ARBA" id="ARBA00023136"/>
    </source>
</evidence>
<feature type="transmembrane region" description="Helical" evidence="6">
    <location>
        <begin position="312"/>
        <end position="334"/>
    </location>
</feature>
<feature type="domain" description="G-protein coupled receptors family 1 profile" evidence="7">
    <location>
        <begin position="98"/>
        <end position="373"/>
    </location>
</feature>
<dbReference type="eggNOG" id="KOG3656">
    <property type="taxonomic scope" value="Eukaryota"/>
</dbReference>
<feature type="transmembrane region" description="Helical" evidence="6">
    <location>
        <begin position="160"/>
        <end position="184"/>
    </location>
</feature>